<proteinExistence type="predicted"/>
<evidence type="ECO:0000313" key="3">
    <source>
        <dbReference type="EMBL" id="GEM03789.1"/>
    </source>
</evidence>
<sequence length="177" mass="20542">MRIHIVRPKETFVTIANKYQVTLDDLRQFNPDFIQPDCLVAGMKVYIPNLKKVTEAFQDSDHHQSPTNSKEIKKEGNEEVNLKSTEHTLSSEKEQVLTDKSALISMKEDKKKLVINKQSNAKTMEKGQETKEIQKDSQPSHATNIQTPKRKHYEPWPPIKRTAQSCQYYCGYCHHCR</sequence>
<accession>A0A1I6PKB3</accession>
<feature type="compositionally biased region" description="Basic and acidic residues" evidence="1">
    <location>
        <begin position="59"/>
        <end position="94"/>
    </location>
</feature>
<evidence type="ECO:0000313" key="6">
    <source>
        <dbReference type="Proteomes" id="UP000321773"/>
    </source>
</evidence>
<dbReference type="Proteomes" id="UP000199139">
    <property type="component" value="Unassembled WGS sequence"/>
</dbReference>
<feature type="domain" description="LysM" evidence="2">
    <location>
        <begin position="2"/>
        <end position="47"/>
    </location>
</feature>
<evidence type="ECO:0000256" key="1">
    <source>
        <dbReference type="SAM" id="MobiDB-lite"/>
    </source>
</evidence>
<evidence type="ECO:0000259" key="2">
    <source>
        <dbReference type="PROSITE" id="PS51782"/>
    </source>
</evidence>
<dbReference type="SUPFAM" id="SSF54106">
    <property type="entry name" value="LysM domain"/>
    <property type="match status" value="1"/>
</dbReference>
<gene>
    <name evidence="3" type="ORF">HMI01_07770</name>
    <name evidence="4" type="ORF">SAMN05421668_10238</name>
</gene>
<dbReference type="CDD" id="cd00118">
    <property type="entry name" value="LysM"/>
    <property type="match status" value="1"/>
</dbReference>
<name>A0A1I6PKB3_9BACI</name>
<feature type="region of interest" description="Disordered" evidence="1">
    <location>
        <begin position="57"/>
        <end position="94"/>
    </location>
</feature>
<dbReference type="InterPro" id="IPR036779">
    <property type="entry name" value="LysM_dom_sf"/>
</dbReference>
<dbReference type="InterPro" id="IPR018392">
    <property type="entry name" value="LysM"/>
</dbReference>
<reference evidence="3 6" key="2">
    <citation type="submission" date="2019-07" db="EMBL/GenBank/DDBJ databases">
        <title>Whole genome shotgun sequence of Halolactibacillus miurensis NBRC 100873.</title>
        <authorList>
            <person name="Hosoyama A."/>
            <person name="Uohara A."/>
            <person name="Ohji S."/>
            <person name="Ichikawa N."/>
        </authorList>
    </citation>
    <scope>NUCLEOTIDE SEQUENCE [LARGE SCALE GENOMIC DNA]</scope>
    <source>
        <strain evidence="3 6">NBRC 100873</strain>
    </source>
</reference>
<dbReference type="EMBL" id="BJWJ01000005">
    <property type="protein sequence ID" value="GEM03789.1"/>
    <property type="molecule type" value="Genomic_DNA"/>
</dbReference>
<dbReference type="EMBL" id="FPAI01000002">
    <property type="protein sequence ID" value="SFS40644.1"/>
    <property type="molecule type" value="Genomic_DNA"/>
</dbReference>
<protein>
    <submittedName>
        <fullName evidence="4">LysM domain-containing protein</fullName>
    </submittedName>
</protein>
<dbReference type="PROSITE" id="PS51782">
    <property type="entry name" value="LYSM"/>
    <property type="match status" value="1"/>
</dbReference>
<dbReference type="Pfam" id="PF01476">
    <property type="entry name" value="LysM"/>
    <property type="match status" value="1"/>
</dbReference>
<keyword evidence="6" id="KW-1185">Reference proteome</keyword>
<dbReference type="AlphaFoldDB" id="A0A1I6PKB3"/>
<dbReference type="STRING" id="306541.SAMN05421668_10238"/>
<feature type="compositionally biased region" description="Basic and acidic residues" evidence="1">
    <location>
        <begin position="123"/>
        <end position="135"/>
    </location>
</feature>
<reference evidence="4 5" key="1">
    <citation type="submission" date="2016-10" db="EMBL/GenBank/DDBJ databases">
        <authorList>
            <person name="de Groot N.N."/>
        </authorList>
    </citation>
    <scope>NUCLEOTIDE SEQUENCE [LARGE SCALE GENOMIC DNA]</scope>
    <source>
        <strain evidence="4 5">DSM 17074</strain>
    </source>
</reference>
<dbReference type="OrthoDB" id="9787225at2"/>
<feature type="region of interest" description="Disordered" evidence="1">
    <location>
        <begin position="122"/>
        <end position="157"/>
    </location>
</feature>
<evidence type="ECO:0000313" key="4">
    <source>
        <dbReference type="EMBL" id="SFS40644.1"/>
    </source>
</evidence>
<dbReference type="SMART" id="SM00257">
    <property type="entry name" value="LysM"/>
    <property type="match status" value="1"/>
</dbReference>
<dbReference type="RefSeq" id="WP_062318979.1">
    <property type="nucleotide sequence ID" value="NZ_BJWJ01000005.1"/>
</dbReference>
<feature type="compositionally biased region" description="Polar residues" evidence="1">
    <location>
        <begin position="136"/>
        <end position="147"/>
    </location>
</feature>
<dbReference type="Gene3D" id="3.10.350.10">
    <property type="entry name" value="LysM domain"/>
    <property type="match status" value="1"/>
</dbReference>
<evidence type="ECO:0000313" key="5">
    <source>
        <dbReference type="Proteomes" id="UP000199139"/>
    </source>
</evidence>
<organism evidence="4 5">
    <name type="scientific">Halolactibacillus miurensis</name>
    <dbReference type="NCBI Taxonomy" id="306541"/>
    <lineage>
        <taxon>Bacteria</taxon>
        <taxon>Bacillati</taxon>
        <taxon>Bacillota</taxon>
        <taxon>Bacilli</taxon>
        <taxon>Bacillales</taxon>
        <taxon>Bacillaceae</taxon>
        <taxon>Halolactibacillus</taxon>
    </lineage>
</organism>
<dbReference type="Proteomes" id="UP000321773">
    <property type="component" value="Unassembled WGS sequence"/>
</dbReference>